<evidence type="ECO:0008006" key="3">
    <source>
        <dbReference type="Google" id="ProtNLM"/>
    </source>
</evidence>
<protein>
    <recommendedName>
        <fullName evidence="3">DUF465 domain-containing protein</fullName>
    </recommendedName>
</protein>
<dbReference type="AlphaFoldDB" id="Q0FNB0"/>
<reference evidence="1 2" key="1">
    <citation type="journal article" date="2010" name="J. Bacteriol.">
        <title>Genome sequences of Pelagibaca bermudensis HTCC2601T and Maritimibacter alkaliphilus HTCC2654T, the type strains of two marine Roseobacter genera.</title>
        <authorList>
            <person name="Thrash J.C."/>
            <person name="Cho J.C."/>
            <person name="Ferriera S."/>
            <person name="Johnson J."/>
            <person name="Vergin K.L."/>
            <person name="Giovannoni S.J."/>
        </authorList>
    </citation>
    <scope>NUCLEOTIDE SEQUENCE [LARGE SCALE GENOMIC DNA]</scope>
    <source>
        <strain evidence="2">DSM 26914 / JCM 13377 / KCTC 12554 / HTCC2601</strain>
    </source>
</reference>
<dbReference type="Pfam" id="PF04325">
    <property type="entry name" value="DUF465"/>
    <property type="match status" value="1"/>
</dbReference>
<name>Q0FNB0_SALBH</name>
<dbReference type="OrthoDB" id="1263265at2"/>
<dbReference type="GeneID" id="92502091"/>
<dbReference type="InterPro" id="IPR007420">
    <property type="entry name" value="DUF465"/>
</dbReference>
<gene>
    <name evidence="1" type="ORF">R2601_08983</name>
</gene>
<dbReference type="eggNOG" id="COG2841">
    <property type="taxonomic scope" value="Bacteria"/>
</dbReference>
<evidence type="ECO:0000313" key="2">
    <source>
        <dbReference type="Proteomes" id="UP000006230"/>
    </source>
</evidence>
<evidence type="ECO:0000313" key="1">
    <source>
        <dbReference type="EMBL" id="EAU45670.1"/>
    </source>
</evidence>
<dbReference type="Proteomes" id="UP000006230">
    <property type="component" value="Unassembled WGS sequence"/>
</dbReference>
<comment type="caution">
    <text evidence="1">The sequence shown here is derived from an EMBL/GenBank/DDBJ whole genome shotgun (WGS) entry which is preliminary data.</text>
</comment>
<dbReference type="RefSeq" id="WP_007792416.1">
    <property type="nucleotide sequence ID" value="NZ_DS022276.1"/>
</dbReference>
<proteinExistence type="predicted"/>
<dbReference type="HOGENOM" id="CLU_165482_0_1_5"/>
<dbReference type="EMBL" id="AATQ01000023">
    <property type="protein sequence ID" value="EAU45670.1"/>
    <property type="molecule type" value="Genomic_DNA"/>
</dbReference>
<dbReference type="Gene3D" id="6.10.280.50">
    <property type="match status" value="1"/>
</dbReference>
<dbReference type="InterPro" id="IPR038444">
    <property type="entry name" value="DUF465_sf"/>
</dbReference>
<accession>Q0FNB0</accession>
<sequence>MSHVPHDLARDFPDYAERISELKASDKRFAHLAERYHDINREVHRVETSLQPMDTLAENDLRKQRALLKDELYALLTRETA</sequence>
<dbReference type="STRING" id="314265.R2601_08983"/>
<organism evidence="1 2">
    <name type="scientific">Salipiger bermudensis (strain DSM 26914 / JCM 13377 / KCTC 12554 / HTCC2601)</name>
    <name type="common">Pelagibaca bermudensis</name>
    <dbReference type="NCBI Taxonomy" id="314265"/>
    <lineage>
        <taxon>Bacteria</taxon>
        <taxon>Pseudomonadati</taxon>
        <taxon>Pseudomonadota</taxon>
        <taxon>Alphaproteobacteria</taxon>
        <taxon>Rhodobacterales</taxon>
        <taxon>Roseobacteraceae</taxon>
        <taxon>Salipiger</taxon>
    </lineage>
</organism>
<keyword evidence="2" id="KW-1185">Reference proteome</keyword>